<evidence type="ECO:0000313" key="3">
    <source>
        <dbReference type="EMBL" id="CAF4786181.1"/>
    </source>
</evidence>
<organism evidence="3 5">
    <name type="scientific">Rotaria magnacalcarata</name>
    <dbReference type="NCBI Taxonomy" id="392030"/>
    <lineage>
        <taxon>Eukaryota</taxon>
        <taxon>Metazoa</taxon>
        <taxon>Spiralia</taxon>
        <taxon>Gnathifera</taxon>
        <taxon>Rotifera</taxon>
        <taxon>Eurotatoria</taxon>
        <taxon>Bdelloidea</taxon>
        <taxon>Philodinida</taxon>
        <taxon>Philodinidae</taxon>
        <taxon>Rotaria</taxon>
    </lineage>
</organism>
<dbReference type="Proteomes" id="UP000676336">
    <property type="component" value="Unassembled WGS sequence"/>
</dbReference>
<gene>
    <name evidence="3" type="ORF">BYL167_LOCUS47523</name>
    <name evidence="2" type="ORF">GIL414_LOCUS36242</name>
    <name evidence="4" type="ORF">SMN809_LOCUS48139</name>
</gene>
<feature type="non-terminal residue" evidence="3">
    <location>
        <position position="71"/>
    </location>
</feature>
<dbReference type="EMBL" id="CAJOBJ010089715">
    <property type="protein sequence ID" value="CAF4536650.1"/>
    <property type="molecule type" value="Genomic_DNA"/>
</dbReference>
<dbReference type="EMBL" id="CAJOBH010136906">
    <property type="protein sequence ID" value="CAF4786181.1"/>
    <property type="molecule type" value="Genomic_DNA"/>
</dbReference>
<accession>A0A8S3B1R4</accession>
<feature type="compositionally biased region" description="Polar residues" evidence="1">
    <location>
        <begin position="27"/>
        <end position="40"/>
    </location>
</feature>
<name>A0A8S3B1R4_9BILA</name>
<feature type="region of interest" description="Disordered" evidence="1">
    <location>
        <begin position="1"/>
        <end position="71"/>
    </location>
</feature>
<dbReference type="Proteomes" id="UP000681720">
    <property type="component" value="Unassembled WGS sequence"/>
</dbReference>
<dbReference type="Proteomes" id="UP000681967">
    <property type="component" value="Unassembled WGS sequence"/>
</dbReference>
<evidence type="ECO:0000256" key="1">
    <source>
        <dbReference type="SAM" id="MobiDB-lite"/>
    </source>
</evidence>
<reference evidence="3" key="1">
    <citation type="submission" date="2021-02" db="EMBL/GenBank/DDBJ databases">
        <authorList>
            <person name="Nowell W R."/>
        </authorList>
    </citation>
    <scope>NUCLEOTIDE SEQUENCE</scope>
</reference>
<evidence type="ECO:0000313" key="5">
    <source>
        <dbReference type="Proteomes" id="UP000681967"/>
    </source>
</evidence>
<proteinExistence type="predicted"/>
<dbReference type="EMBL" id="CAJOBI010154022">
    <property type="protein sequence ID" value="CAF4823373.1"/>
    <property type="molecule type" value="Genomic_DNA"/>
</dbReference>
<comment type="caution">
    <text evidence="3">The sequence shown here is derived from an EMBL/GenBank/DDBJ whole genome shotgun (WGS) entry which is preliminary data.</text>
</comment>
<feature type="compositionally biased region" description="Basic and acidic residues" evidence="1">
    <location>
        <begin position="41"/>
        <end position="59"/>
    </location>
</feature>
<protein>
    <submittedName>
        <fullName evidence="3">Uncharacterized protein</fullName>
    </submittedName>
</protein>
<sequence>RRRRFKQESSNNHHRNQHGPRQKGHRNSTNLISPTNQTDVRPNETKSSRSRAQLEKETTSDDTDYLEPPKK</sequence>
<dbReference type="AlphaFoldDB" id="A0A8S3B1R4"/>
<feature type="non-terminal residue" evidence="3">
    <location>
        <position position="1"/>
    </location>
</feature>
<evidence type="ECO:0000313" key="2">
    <source>
        <dbReference type="EMBL" id="CAF4536650.1"/>
    </source>
</evidence>
<feature type="compositionally biased region" description="Basic residues" evidence="1">
    <location>
        <begin position="12"/>
        <end position="26"/>
    </location>
</feature>
<evidence type="ECO:0000313" key="4">
    <source>
        <dbReference type="EMBL" id="CAF4823373.1"/>
    </source>
</evidence>